<proteinExistence type="predicted"/>
<name>A0A543CQU2_9ACTN</name>
<dbReference type="InterPro" id="IPR011042">
    <property type="entry name" value="6-blade_b-propeller_TolB-like"/>
</dbReference>
<keyword evidence="1" id="KW-0472">Membrane</keyword>
<dbReference type="AlphaFoldDB" id="A0A543CQU2"/>
<evidence type="ECO:0000313" key="3">
    <source>
        <dbReference type="Proteomes" id="UP000316096"/>
    </source>
</evidence>
<gene>
    <name evidence="2" type="ORF">FB559_4957</name>
</gene>
<dbReference type="OrthoDB" id="3530399at2"/>
<protein>
    <submittedName>
        <fullName evidence="2">Prolyl oligopeptidase family protein</fullName>
    </submittedName>
</protein>
<feature type="transmembrane region" description="Helical" evidence="1">
    <location>
        <begin position="38"/>
        <end position="59"/>
    </location>
</feature>
<keyword evidence="1" id="KW-0812">Transmembrane</keyword>
<comment type="caution">
    <text evidence="2">The sequence shown here is derived from an EMBL/GenBank/DDBJ whole genome shotgun (WGS) entry which is preliminary data.</text>
</comment>
<dbReference type="SUPFAM" id="SSF69322">
    <property type="entry name" value="Tricorn protease domain 2"/>
    <property type="match status" value="1"/>
</dbReference>
<evidence type="ECO:0000313" key="2">
    <source>
        <dbReference type="EMBL" id="TQL99297.1"/>
    </source>
</evidence>
<dbReference type="Gene3D" id="2.120.10.30">
    <property type="entry name" value="TolB, C-terminal domain"/>
    <property type="match status" value="1"/>
</dbReference>
<keyword evidence="3" id="KW-1185">Reference proteome</keyword>
<dbReference type="RefSeq" id="WP_141957983.1">
    <property type="nucleotide sequence ID" value="NZ_VFOZ01000001.1"/>
</dbReference>
<sequence>MTSIEERLRDAIRATAATVDEHKHRPPPVITDRRSRAWLTPVAVAVAVVTAITGASAIARRYVAAGPATGSGMPRFLVTTDTESSPGHLSRLLVEDTATGRVSDVRTMPMPVSFRYVAAGPDQTFYVLTEATGGNDCAIDTFQLKVSAVGRIIRFAKLSGGDIPHVTVTPIGGIAISPDGHRIAYAYRACSSERGTPGIGVLDIRSGTWQRWRDGGSAGISSLSWTADGRYLAYLFRDSADGQNDGPPVNGTAQMRLLDTKGAHRVLPAGAVLLRESKRLPYIWGALVSPDGKRIIVAAQDRPVTSSAYDGVFSVQQVRVGDGSPVGPLYRSRLGPAGTNPVLAGDISGLHLLLCTDRMGWIDTRGFHRIPGDGPCNGLAW</sequence>
<dbReference type="EMBL" id="VFOZ01000001">
    <property type="protein sequence ID" value="TQL99297.1"/>
    <property type="molecule type" value="Genomic_DNA"/>
</dbReference>
<accession>A0A543CQU2</accession>
<dbReference type="Proteomes" id="UP000316096">
    <property type="component" value="Unassembled WGS sequence"/>
</dbReference>
<evidence type="ECO:0000256" key="1">
    <source>
        <dbReference type="SAM" id="Phobius"/>
    </source>
</evidence>
<keyword evidence="1" id="KW-1133">Transmembrane helix</keyword>
<reference evidence="2 3" key="1">
    <citation type="submission" date="2019-06" db="EMBL/GenBank/DDBJ databases">
        <title>Sequencing the genomes of 1000 actinobacteria strains.</title>
        <authorList>
            <person name="Klenk H.-P."/>
        </authorList>
    </citation>
    <scope>NUCLEOTIDE SEQUENCE [LARGE SCALE GENOMIC DNA]</scope>
    <source>
        <strain evidence="2 3">DSM 102200</strain>
    </source>
</reference>
<organism evidence="2 3">
    <name type="scientific">Actinoallomurus bryophytorum</name>
    <dbReference type="NCBI Taxonomy" id="1490222"/>
    <lineage>
        <taxon>Bacteria</taxon>
        <taxon>Bacillati</taxon>
        <taxon>Actinomycetota</taxon>
        <taxon>Actinomycetes</taxon>
        <taxon>Streptosporangiales</taxon>
        <taxon>Thermomonosporaceae</taxon>
        <taxon>Actinoallomurus</taxon>
    </lineage>
</organism>